<dbReference type="EMBL" id="JAOXML010000001">
    <property type="protein sequence ID" value="MCV4375132.1"/>
    <property type="molecule type" value="Genomic_DNA"/>
</dbReference>
<evidence type="ECO:0000256" key="1">
    <source>
        <dbReference type="SAM" id="SignalP"/>
    </source>
</evidence>
<comment type="caution">
    <text evidence="2">The sequence shown here is derived from an EMBL/GenBank/DDBJ whole genome shotgun (WGS) entry which is preliminary data.</text>
</comment>
<proteinExistence type="predicted"/>
<sequence>MHKLNPSSRCVHLFFMLFRKAIIACAAAGLVSTAYAQNYQVSVTRKDANLYKVDGQQIYIRTNYCYEYAYGDAAILEATGGKRDLKFLESKEECPVKAILGMSQQAPGKYQVEVTQEGDDWYEIFGQNLFVHTSSCFSMAVNENAILDLYTSTAGSLEIDGDECTVDGIYAKLRL</sequence>
<dbReference type="RefSeq" id="WP_263942820.1">
    <property type="nucleotide sequence ID" value="NZ_JAOXMH010000004.1"/>
</dbReference>
<evidence type="ECO:0000313" key="3">
    <source>
        <dbReference type="Proteomes" id="UP001207294"/>
    </source>
</evidence>
<protein>
    <recommendedName>
        <fullName evidence="4">DUF2846 domain-containing protein</fullName>
    </recommendedName>
</protein>
<reference evidence="2 3" key="1">
    <citation type="submission" date="2022-10" db="EMBL/GenBank/DDBJ databases">
        <title>Characterization of Pseudomonas capsici strains from pepper and tomato in Georgia.</title>
        <authorList>
            <person name="Zhao M."/>
            <person name="Dutta B."/>
        </authorList>
    </citation>
    <scope>NUCLEOTIDE SEQUENCE [LARGE SCALE GENOMIC DNA]</scope>
    <source>
        <strain evidence="2 3">Pc20-5</strain>
    </source>
</reference>
<feature type="chain" id="PRO_5046153798" description="DUF2846 domain-containing protein" evidence="1">
    <location>
        <begin position="37"/>
        <end position="175"/>
    </location>
</feature>
<name>A0ABT3BRX5_9PSED</name>
<accession>A0ABT3BRX5</accession>
<dbReference type="Proteomes" id="UP001207294">
    <property type="component" value="Unassembled WGS sequence"/>
</dbReference>
<keyword evidence="1" id="KW-0732">Signal</keyword>
<evidence type="ECO:0000313" key="2">
    <source>
        <dbReference type="EMBL" id="MCV4375132.1"/>
    </source>
</evidence>
<keyword evidence="3" id="KW-1185">Reference proteome</keyword>
<evidence type="ECO:0008006" key="4">
    <source>
        <dbReference type="Google" id="ProtNLM"/>
    </source>
</evidence>
<gene>
    <name evidence="2" type="ORF">OH718_00845</name>
</gene>
<organism evidence="2 3">
    <name type="scientific">Pseudomonas capsici</name>
    <dbReference type="NCBI Taxonomy" id="2810614"/>
    <lineage>
        <taxon>Bacteria</taxon>
        <taxon>Pseudomonadati</taxon>
        <taxon>Pseudomonadota</taxon>
        <taxon>Gammaproteobacteria</taxon>
        <taxon>Pseudomonadales</taxon>
        <taxon>Pseudomonadaceae</taxon>
        <taxon>Pseudomonas</taxon>
    </lineage>
</organism>
<feature type="signal peptide" evidence="1">
    <location>
        <begin position="1"/>
        <end position="36"/>
    </location>
</feature>